<name>A0ACB8QL06_9AGAM</name>
<gene>
    <name evidence="1" type="ORF">K488DRAFT_49693</name>
</gene>
<reference evidence="1" key="2">
    <citation type="journal article" date="2022" name="New Phytol.">
        <title>Evolutionary transition to the ectomycorrhizal habit in the genomes of a hyperdiverse lineage of mushroom-forming fungi.</title>
        <authorList>
            <person name="Looney B."/>
            <person name="Miyauchi S."/>
            <person name="Morin E."/>
            <person name="Drula E."/>
            <person name="Courty P.E."/>
            <person name="Kohler A."/>
            <person name="Kuo A."/>
            <person name="LaButti K."/>
            <person name="Pangilinan J."/>
            <person name="Lipzen A."/>
            <person name="Riley R."/>
            <person name="Andreopoulos W."/>
            <person name="He G."/>
            <person name="Johnson J."/>
            <person name="Nolan M."/>
            <person name="Tritt A."/>
            <person name="Barry K.W."/>
            <person name="Grigoriev I.V."/>
            <person name="Nagy L.G."/>
            <person name="Hibbett D."/>
            <person name="Henrissat B."/>
            <person name="Matheny P.B."/>
            <person name="Labbe J."/>
            <person name="Martin F.M."/>
        </authorList>
    </citation>
    <scope>NUCLEOTIDE SEQUENCE</scope>
    <source>
        <strain evidence="1">EC-137</strain>
    </source>
</reference>
<sequence length="215" mass="25185">MNWENRLRYLRNYVFPPAAQTCHQHNIRRITRTGELPSSLRRLHTNSGDLPIPPYLPILETPQDWRAARDWLELFQRSKILKRHVEITFSRSSGPGGQNVNKVNTKATLRISLHSRWIPQWAHRTIQKSPHYAPSSQSILLTSTATRSQAQNVQDVLAKLRDLVITSATADVKNEPSEEQRRRVERHQRAEKARRREEKAYRSEKKKSRSVVWDD</sequence>
<organism evidence="1 2">
    <name type="scientific">Vararia minispora EC-137</name>
    <dbReference type="NCBI Taxonomy" id="1314806"/>
    <lineage>
        <taxon>Eukaryota</taxon>
        <taxon>Fungi</taxon>
        <taxon>Dikarya</taxon>
        <taxon>Basidiomycota</taxon>
        <taxon>Agaricomycotina</taxon>
        <taxon>Agaricomycetes</taxon>
        <taxon>Russulales</taxon>
        <taxon>Lachnocladiaceae</taxon>
        <taxon>Vararia</taxon>
    </lineage>
</organism>
<dbReference type="EMBL" id="MU273543">
    <property type="protein sequence ID" value="KAI0032539.1"/>
    <property type="molecule type" value="Genomic_DNA"/>
</dbReference>
<proteinExistence type="predicted"/>
<keyword evidence="2" id="KW-1185">Reference proteome</keyword>
<comment type="caution">
    <text evidence="1">The sequence shown here is derived from an EMBL/GenBank/DDBJ whole genome shotgun (WGS) entry which is preliminary data.</text>
</comment>
<evidence type="ECO:0000313" key="2">
    <source>
        <dbReference type="Proteomes" id="UP000814128"/>
    </source>
</evidence>
<reference evidence="1" key="1">
    <citation type="submission" date="2021-02" db="EMBL/GenBank/DDBJ databases">
        <authorList>
            <consortium name="DOE Joint Genome Institute"/>
            <person name="Ahrendt S."/>
            <person name="Looney B.P."/>
            <person name="Miyauchi S."/>
            <person name="Morin E."/>
            <person name="Drula E."/>
            <person name="Courty P.E."/>
            <person name="Chicoki N."/>
            <person name="Fauchery L."/>
            <person name="Kohler A."/>
            <person name="Kuo A."/>
            <person name="Labutti K."/>
            <person name="Pangilinan J."/>
            <person name="Lipzen A."/>
            <person name="Riley R."/>
            <person name="Andreopoulos W."/>
            <person name="He G."/>
            <person name="Johnson J."/>
            <person name="Barry K.W."/>
            <person name="Grigoriev I.V."/>
            <person name="Nagy L."/>
            <person name="Hibbett D."/>
            <person name="Henrissat B."/>
            <person name="Matheny P.B."/>
            <person name="Labbe J."/>
            <person name="Martin F."/>
        </authorList>
    </citation>
    <scope>NUCLEOTIDE SEQUENCE</scope>
    <source>
        <strain evidence="1">EC-137</strain>
    </source>
</reference>
<evidence type="ECO:0000313" key="1">
    <source>
        <dbReference type="EMBL" id="KAI0032539.1"/>
    </source>
</evidence>
<accession>A0ACB8QL06</accession>
<protein>
    <submittedName>
        <fullName evidence="1">Uncharacterized protein</fullName>
    </submittedName>
</protein>
<dbReference type="Proteomes" id="UP000814128">
    <property type="component" value="Unassembled WGS sequence"/>
</dbReference>